<keyword evidence="3" id="KW-0539">Nucleus</keyword>
<evidence type="ECO:0000313" key="6">
    <source>
        <dbReference type="EMBL" id="KAK9032351.1"/>
    </source>
</evidence>
<dbReference type="PANTHER" id="PTHR33402:SF3">
    <property type="entry name" value="VQ DOMAIN-CONTAINING PROTEIN"/>
    <property type="match status" value="1"/>
</dbReference>
<feature type="domain" description="VQ" evidence="5">
    <location>
        <begin position="12"/>
        <end position="34"/>
    </location>
</feature>
<feature type="compositionally biased region" description="Basic and acidic residues" evidence="4">
    <location>
        <begin position="61"/>
        <end position="71"/>
    </location>
</feature>
<evidence type="ECO:0000313" key="7">
    <source>
        <dbReference type="Proteomes" id="UP001396334"/>
    </source>
</evidence>
<evidence type="ECO:0000256" key="1">
    <source>
        <dbReference type="ARBA" id="ARBA00004123"/>
    </source>
</evidence>
<reference evidence="6 7" key="1">
    <citation type="journal article" date="2024" name="G3 (Bethesda)">
        <title>Genome assembly of Hibiscus sabdariffa L. provides insights into metabolisms of medicinal natural products.</title>
        <authorList>
            <person name="Kim T."/>
        </authorList>
    </citation>
    <scope>NUCLEOTIDE SEQUENCE [LARGE SCALE GENOMIC DNA]</scope>
    <source>
        <strain evidence="6">TK-2024</strain>
        <tissue evidence="6">Old leaves</tissue>
    </source>
</reference>
<comment type="subcellular location">
    <subcellularLocation>
        <location evidence="1">Nucleus</location>
    </subcellularLocation>
</comment>
<dbReference type="EMBL" id="JBBPBN010000009">
    <property type="protein sequence ID" value="KAK9032351.1"/>
    <property type="molecule type" value="Genomic_DNA"/>
</dbReference>
<evidence type="ECO:0000256" key="4">
    <source>
        <dbReference type="SAM" id="MobiDB-lite"/>
    </source>
</evidence>
<dbReference type="PANTHER" id="PTHR33402">
    <property type="entry name" value="VQ MOTIF-CONTAINING PROTEIN 11-LIKE"/>
    <property type="match status" value="1"/>
</dbReference>
<dbReference type="InterPro" id="IPR039611">
    <property type="entry name" value="VQ_4/11/13/19/31/33"/>
</dbReference>
<evidence type="ECO:0000256" key="2">
    <source>
        <dbReference type="ARBA" id="ARBA00022553"/>
    </source>
</evidence>
<sequence length="91" mass="10175">MASSSSPPTAMPSPTTFIQDDANTFRDLVQKLTGFTSDTEKLPSKPSLPSLCSDSTAPREPPFKPRERRQQHTMMRKLEVELGHRPPSQVH</sequence>
<feature type="region of interest" description="Disordered" evidence="4">
    <location>
        <begin position="36"/>
        <end position="71"/>
    </location>
</feature>
<dbReference type="Proteomes" id="UP001396334">
    <property type="component" value="Unassembled WGS sequence"/>
</dbReference>
<dbReference type="Pfam" id="PF05678">
    <property type="entry name" value="VQ"/>
    <property type="match status" value="1"/>
</dbReference>
<accession>A0ABR2T4E7</accession>
<keyword evidence="2" id="KW-0597">Phosphoprotein</keyword>
<evidence type="ECO:0000256" key="3">
    <source>
        <dbReference type="ARBA" id="ARBA00023242"/>
    </source>
</evidence>
<name>A0ABR2T4E7_9ROSI</name>
<proteinExistence type="predicted"/>
<keyword evidence="7" id="KW-1185">Reference proteome</keyword>
<dbReference type="InterPro" id="IPR008889">
    <property type="entry name" value="VQ"/>
</dbReference>
<gene>
    <name evidence="6" type="ORF">V6N11_056622</name>
</gene>
<organism evidence="6 7">
    <name type="scientific">Hibiscus sabdariffa</name>
    <name type="common">roselle</name>
    <dbReference type="NCBI Taxonomy" id="183260"/>
    <lineage>
        <taxon>Eukaryota</taxon>
        <taxon>Viridiplantae</taxon>
        <taxon>Streptophyta</taxon>
        <taxon>Embryophyta</taxon>
        <taxon>Tracheophyta</taxon>
        <taxon>Spermatophyta</taxon>
        <taxon>Magnoliopsida</taxon>
        <taxon>eudicotyledons</taxon>
        <taxon>Gunneridae</taxon>
        <taxon>Pentapetalae</taxon>
        <taxon>rosids</taxon>
        <taxon>malvids</taxon>
        <taxon>Malvales</taxon>
        <taxon>Malvaceae</taxon>
        <taxon>Malvoideae</taxon>
        <taxon>Hibiscus</taxon>
    </lineage>
</organism>
<protein>
    <recommendedName>
        <fullName evidence="5">VQ domain-containing protein</fullName>
    </recommendedName>
</protein>
<evidence type="ECO:0000259" key="5">
    <source>
        <dbReference type="Pfam" id="PF05678"/>
    </source>
</evidence>
<comment type="caution">
    <text evidence="6">The sequence shown here is derived from an EMBL/GenBank/DDBJ whole genome shotgun (WGS) entry which is preliminary data.</text>
</comment>